<evidence type="ECO:0000313" key="11">
    <source>
        <dbReference type="Proteomes" id="UP001383192"/>
    </source>
</evidence>
<dbReference type="Proteomes" id="UP001383192">
    <property type="component" value="Unassembled WGS sequence"/>
</dbReference>
<keyword evidence="5" id="KW-0479">Metal-binding</keyword>
<dbReference type="EMBL" id="JAYKXP010000017">
    <property type="protein sequence ID" value="KAK7049409.1"/>
    <property type="molecule type" value="Genomic_DNA"/>
</dbReference>
<dbReference type="InterPro" id="IPR002401">
    <property type="entry name" value="Cyt_P450_E_grp-I"/>
</dbReference>
<feature type="signal peptide" evidence="9">
    <location>
        <begin position="1"/>
        <end position="20"/>
    </location>
</feature>
<dbReference type="AlphaFoldDB" id="A0AAW0DDZ1"/>
<evidence type="ECO:0000256" key="4">
    <source>
        <dbReference type="ARBA" id="ARBA00022617"/>
    </source>
</evidence>
<sequence length="421" mass="46886">MVDTALLALGVLFVLIFALAKYKKGTEDIPLPPGPKARFLVGNIFDLPFEQPWRGFTDWRTIYGSDLTHFELFGKHTIIVNSKELANLLFEKRASIYSDRPYIAMVELLGWAEASSAFKSYGHEWRAHRRLLQKGFRYNASQAYQPTEKSKVQEFLSNLLHHPDDFMSHTRTLAAAVILAIVYGHDVAPTSDHFVEIAEKALATFAEATSPTGNVVNFFPSLRFLPGWLPGCGFQQRAAACRVLTKEMVNVPVDRVLSNMANGTAKPCLLVDLLEANKVNGGDTLQEEYIKRVAATAYGAGAETTASFLETFFLAMTLHPEVQAKAQEEIESVIGQGRLPTFEDRVNLPYVEAIYRESHRWSPVLPMGLPHCTVADDVVNGAITRDPVNYPDPESFIPERFLREDGTLNDDDVSVIFGFGA</sequence>
<dbReference type="GO" id="GO:0004497">
    <property type="term" value="F:monooxygenase activity"/>
    <property type="evidence" value="ECO:0007669"/>
    <property type="project" value="UniProtKB-KW"/>
</dbReference>
<proteinExistence type="inferred from homology"/>
<reference evidence="10 11" key="1">
    <citation type="submission" date="2024-01" db="EMBL/GenBank/DDBJ databases">
        <title>A draft genome for a cacao thread blight-causing isolate of Paramarasmius palmivorus.</title>
        <authorList>
            <person name="Baruah I.K."/>
            <person name="Bukari Y."/>
            <person name="Amoako-Attah I."/>
            <person name="Meinhardt L.W."/>
            <person name="Bailey B.A."/>
            <person name="Cohen S.P."/>
        </authorList>
    </citation>
    <scope>NUCLEOTIDE SEQUENCE [LARGE SCALE GENOMIC DNA]</scope>
    <source>
        <strain evidence="10 11">GH-12</strain>
    </source>
</reference>
<dbReference type="PRINTS" id="PR00463">
    <property type="entry name" value="EP450I"/>
</dbReference>
<keyword evidence="11" id="KW-1185">Reference proteome</keyword>
<accession>A0AAW0DDZ1</accession>
<dbReference type="CDD" id="cd11065">
    <property type="entry name" value="CYP64-like"/>
    <property type="match status" value="1"/>
</dbReference>
<dbReference type="GO" id="GO:0005506">
    <property type="term" value="F:iron ion binding"/>
    <property type="evidence" value="ECO:0007669"/>
    <property type="project" value="InterPro"/>
</dbReference>
<keyword evidence="9" id="KW-0732">Signal</keyword>
<protein>
    <recommendedName>
        <fullName evidence="12">Cytochrome P450</fullName>
    </recommendedName>
</protein>
<evidence type="ECO:0000256" key="8">
    <source>
        <dbReference type="ARBA" id="ARBA00023033"/>
    </source>
</evidence>
<comment type="caution">
    <text evidence="10">The sequence shown here is derived from an EMBL/GenBank/DDBJ whole genome shotgun (WGS) entry which is preliminary data.</text>
</comment>
<keyword evidence="6" id="KW-0560">Oxidoreductase</keyword>
<dbReference type="InterPro" id="IPR001128">
    <property type="entry name" value="Cyt_P450"/>
</dbReference>
<evidence type="ECO:0000256" key="7">
    <source>
        <dbReference type="ARBA" id="ARBA00023004"/>
    </source>
</evidence>
<evidence type="ECO:0000256" key="5">
    <source>
        <dbReference type="ARBA" id="ARBA00022723"/>
    </source>
</evidence>
<dbReference type="InterPro" id="IPR036396">
    <property type="entry name" value="Cyt_P450_sf"/>
</dbReference>
<dbReference type="Pfam" id="PF00067">
    <property type="entry name" value="p450"/>
    <property type="match status" value="1"/>
</dbReference>
<dbReference type="SUPFAM" id="SSF48264">
    <property type="entry name" value="Cytochrome P450"/>
    <property type="match status" value="1"/>
</dbReference>
<dbReference type="GO" id="GO:0016705">
    <property type="term" value="F:oxidoreductase activity, acting on paired donors, with incorporation or reduction of molecular oxygen"/>
    <property type="evidence" value="ECO:0007669"/>
    <property type="project" value="InterPro"/>
</dbReference>
<organism evidence="10 11">
    <name type="scientific">Paramarasmius palmivorus</name>
    <dbReference type="NCBI Taxonomy" id="297713"/>
    <lineage>
        <taxon>Eukaryota</taxon>
        <taxon>Fungi</taxon>
        <taxon>Dikarya</taxon>
        <taxon>Basidiomycota</taxon>
        <taxon>Agaricomycotina</taxon>
        <taxon>Agaricomycetes</taxon>
        <taxon>Agaricomycetidae</taxon>
        <taxon>Agaricales</taxon>
        <taxon>Marasmiineae</taxon>
        <taxon>Marasmiaceae</taxon>
        <taxon>Paramarasmius</taxon>
    </lineage>
</organism>
<name>A0AAW0DDZ1_9AGAR</name>
<gene>
    <name evidence="10" type="ORF">VNI00_006010</name>
</gene>
<evidence type="ECO:0000256" key="2">
    <source>
        <dbReference type="ARBA" id="ARBA00005179"/>
    </source>
</evidence>
<dbReference type="PANTHER" id="PTHR46300">
    <property type="entry name" value="P450, PUTATIVE (EUROFUNG)-RELATED-RELATED"/>
    <property type="match status" value="1"/>
</dbReference>
<evidence type="ECO:0000256" key="9">
    <source>
        <dbReference type="SAM" id="SignalP"/>
    </source>
</evidence>
<comment type="pathway">
    <text evidence="2">Secondary metabolite biosynthesis.</text>
</comment>
<dbReference type="Gene3D" id="1.10.630.10">
    <property type="entry name" value="Cytochrome P450"/>
    <property type="match status" value="1"/>
</dbReference>
<evidence type="ECO:0000256" key="1">
    <source>
        <dbReference type="ARBA" id="ARBA00001971"/>
    </source>
</evidence>
<comment type="cofactor">
    <cofactor evidence="1">
        <name>heme</name>
        <dbReference type="ChEBI" id="CHEBI:30413"/>
    </cofactor>
</comment>
<keyword evidence="4" id="KW-0349">Heme</keyword>
<dbReference type="GO" id="GO:0020037">
    <property type="term" value="F:heme binding"/>
    <property type="evidence" value="ECO:0007669"/>
    <property type="project" value="InterPro"/>
</dbReference>
<keyword evidence="7" id="KW-0408">Iron</keyword>
<feature type="chain" id="PRO_5043990360" description="Cytochrome P450" evidence="9">
    <location>
        <begin position="21"/>
        <end position="421"/>
    </location>
</feature>
<evidence type="ECO:0000256" key="6">
    <source>
        <dbReference type="ARBA" id="ARBA00023002"/>
    </source>
</evidence>
<dbReference type="InterPro" id="IPR050364">
    <property type="entry name" value="Cytochrome_P450_fung"/>
</dbReference>
<evidence type="ECO:0000313" key="10">
    <source>
        <dbReference type="EMBL" id="KAK7049409.1"/>
    </source>
</evidence>
<comment type="similarity">
    <text evidence="3">Belongs to the cytochrome P450 family.</text>
</comment>
<evidence type="ECO:0008006" key="12">
    <source>
        <dbReference type="Google" id="ProtNLM"/>
    </source>
</evidence>
<dbReference type="PANTHER" id="PTHR46300:SF7">
    <property type="entry name" value="P450, PUTATIVE (EUROFUNG)-RELATED"/>
    <property type="match status" value="1"/>
</dbReference>
<keyword evidence="8" id="KW-0503">Monooxygenase</keyword>
<evidence type="ECO:0000256" key="3">
    <source>
        <dbReference type="ARBA" id="ARBA00010617"/>
    </source>
</evidence>